<feature type="binding site" evidence="3">
    <location>
        <begin position="181"/>
        <end position="189"/>
    </location>
    <ligand>
        <name>GTP</name>
        <dbReference type="ChEBI" id="CHEBI:37565"/>
    </ligand>
</feature>
<dbReference type="PROSITE" id="PS51721">
    <property type="entry name" value="G_CP"/>
    <property type="match status" value="1"/>
</dbReference>
<dbReference type="InterPro" id="IPR010914">
    <property type="entry name" value="RsgA_GTPase_dom"/>
</dbReference>
<dbReference type="NCBIfam" id="TIGR00157">
    <property type="entry name" value="ribosome small subunit-dependent GTPase A"/>
    <property type="match status" value="1"/>
</dbReference>
<keyword evidence="3" id="KW-0694">RNA-binding</keyword>
<organism evidence="7 8">
    <name type="scientific">Acaryochloris thomasi RCC1774</name>
    <dbReference type="NCBI Taxonomy" id="1764569"/>
    <lineage>
        <taxon>Bacteria</taxon>
        <taxon>Bacillati</taxon>
        <taxon>Cyanobacteriota</taxon>
        <taxon>Cyanophyceae</taxon>
        <taxon>Acaryochloridales</taxon>
        <taxon>Acaryochloridaceae</taxon>
        <taxon>Acaryochloris</taxon>
        <taxon>Acaryochloris thomasi</taxon>
    </lineage>
</organism>
<name>A0A2W1JRP4_9CYAN</name>
<comment type="caution">
    <text evidence="7">The sequence shown here is derived from an EMBL/GenBank/DDBJ whole genome shotgun (WGS) entry which is preliminary data.</text>
</comment>
<reference evidence="7 8" key="1">
    <citation type="journal article" date="2018" name="Sci. Rep.">
        <title>A novel species of the marine cyanobacterium Acaryochloris with a unique pigment content and lifestyle.</title>
        <authorList>
            <person name="Partensky F."/>
            <person name="Six C."/>
            <person name="Ratin M."/>
            <person name="Garczarek L."/>
            <person name="Vaulot D."/>
            <person name="Probert I."/>
            <person name="Calteau A."/>
            <person name="Gourvil P."/>
            <person name="Marie D."/>
            <person name="Grebert T."/>
            <person name="Bouchier C."/>
            <person name="Le Panse S."/>
            <person name="Gachenot M."/>
            <person name="Rodriguez F."/>
            <person name="Garrido J.L."/>
        </authorList>
    </citation>
    <scope>NUCLEOTIDE SEQUENCE [LARGE SCALE GENOMIC DNA]</scope>
    <source>
        <strain evidence="7 8">RCC1774</strain>
    </source>
</reference>
<comment type="subcellular location">
    <subcellularLocation>
        <location evidence="3">Cytoplasm</location>
    </subcellularLocation>
</comment>
<dbReference type="RefSeq" id="WP_110987693.1">
    <property type="nucleotide sequence ID" value="NZ_CAWNWM010000014.1"/>
</dbReference>
<comment type="cofactor">
    <cofactor evidence="3">
        <name>Zn(2+)</name>
        <dbReference type="ChEBI" id="CHEBI:29105"/>
    </cofactor>
    <text evidence="3">Binds 1 zinc ion per subunit.</text>
</comment>
<comment type="function">
    <text evidence="3">One of several proteins that assist in the late maturation steps of the functional core of the 30S ribosomal subunit. Helps release RbfA from mature subunits. May play a role in the assembly of ribosomal proteins into the subunit. Circularly permuted GTPase that catalyzes slow GTP hydrolysis, GTPase activity is stimulated by the 30S ribosomal subunit.</text>
</comment>
<keyword evidence="3 7" id="KW-0378">Hydrolase</keyword>
<dbReference type="GO" id="GO:0005737">
    <property type="term" value="C:cytoplasm"/>
    <property type="evidence" value="ECO:0007669"/>
    <property type="project" value="UniProtKB-SubCell"/>
</dbReference>
<feature type="domain" description="CP-type G" evidence="6">
    <location>
        <begin position="81"/>
        <end position="239"/>
    </location>
</feature>
<dbReference type="PANTHER" id="PTHR32120:SF11">
    <property type="entry name" value="SMALL RIBOSOMAL SUBUNIT BIOGENESIS GTPASE RSGA 1, MITOCHONDRIAL-RELATED"/>
    <property type="match status" value="1"/>
</dbReference>
<keyword evidence="3" id="KW-0479">Metal-binding</keyword>
<dbReference type="Gene3D" id="2.40.50.140">
    <property type="entry name" value="Nucleic acid-binding proteins"/>
    <property type="match status" value="1"/>
</dbReference>
<dbReference type="SUPFAM" id="SSF52540">
    <property type="entry name" value="P-loop containing nucleoside triphosphate hydrolases"/>
    <property type="match status" value="1"/>
</dbReference>
<dbReference type="Gene3D" id="3.40.50.300">
    <property type="entry name" value="P-loop containing nucleotide triphosphate hydrolases"/>
    <property type="match status" value="1"/>
</dbReference>
<keyword evidence="3" id="KW-0963">Cytoplasm</keyword>
<keyword evidence="3" id="KW-0690">Ribosome biogenesis</keyword>
<evidence type="ECO:0000313" key="7">
    <source>
        <dbReference type="EMBL" id="PZD71761.1"/>
    </source>
</evidence>
<evidence type="ECO:0000259" key="5">
    <source>
        <dbReference type="PROSITE" id="PS50936"/>
    </source>
</evidence>
<evidence type="ECO:0000256" key="3">
    <source>
        <dbReference type="HAMAP-Rule" id="MF_01820"/>
    </source>
</evidence>
<evidence type="ECO:0000256" key="2">
    <source>
        <dbReference type="ARBA" id="ARBA00023134"/>
    </source>
</evidence>
<feature type="domain" description="EngC GTPase" evidence="5">
    <location>
        <begin position="90"/>
        <end position="237"/>
    </location>
</feature>
<accession>A0A2W1JRP4</accession>
<comment type="similarity">
    <text evidence="3">Belongs to the TRAFAC class YlqF/YawG GTPase family. RsgA subfamily.</text>
</comment>
<sequence length="365" mass="41282">MKAERTASAELVGVVVAVQANYYRVQLLAGQASESATELLCTRRSRLKKLGQQIMVGDRVGVEEPDWQGLRGAIATISPRQTQLHRPPVANANQVLLMFALADPTLDPLQLTRFLVTVEATGLRIVLGLNKKELLDEDQQQQWQDRLRKWGYQPFLISLYEQAGLQELQQQLQGQLTVLSGPSGVGKSSLINNLIPEHDVRVGSVSERWGQGKHTTRHVELFDLPGGGLLADTPGFNQPSTTCRPQALAQYFPEAQQRLAQAQCQFNDCFHRDEPNCSVRGNWERYPYYLTLLEEVIAHQSEQDAIANAESTLKRKAKRKGNTEYEPKLSSKRYRRPSRRSQRQNLKDLYPDRHNPEHSEDSPSH</sequence>
<evidence type="ECO:0000256" key="4">
    <source>
        <dbReference type="SAM" id="MobiDB-lite"/>
    </source>
</evidence>
<feature type="binding site" evidence="3">
    <location>
        <position position="264"/>
    </location>
    <ligand>
        <name>Zn(2+)</name>
        <dbReference type="ChEBI" id="CHEBI:29105"/>
    </ligand>
</feature>
<evidence type="ECO:0000313" key="8">
    <source>
        <dbReference type="Proteomes" id="UP000248857"/>
    </source>
</evidence>
<dbReference type="InterPro" id="IPR027417">
    <property type="entry name" value="P-loop_NTPase"/>
</dbReference>
<dbReference type="PANTHER" id="PTHR32120">
    <property type="entry name" value="SMALL RIBOSOMAL SUBUNIT BIOGENESIS GTPASE RSGA"/>
    <property type="match status" value="1"/>
</dbReference>
<keyword evidence="8" id="KW-1185">Reference proteome</keyword>
<dbReference type="Gene3D" id="1.10.40.50">
    <property type="entry name" value="Probable gtpase engc, domain 3"/>
    <property type="match status" value="1"/>
</dbReference>
<dbReference type="CDD" id="cd01854">
    <property type="entry name" value="YjeQ_EngC"/>
    <property type="match status" value="1"/>
</dbReference>
<gene>
    <name evidence="7" type="primary">rsgA_1</name>
    <name evidence="3" type="synonym">rsgA</name>
    <name evidence="7" type="ORF">C1752_04463</name>
</gene>
<dbReference type="Proteomes" id="UP000248857">
    <property type="component" value="Unassembled WGS sequence"/>
</dbReference>
<keyword evidence="1 3" id="KW-0547">Nucleotide-binding</keyword>
<feature type="binding site" evidence="3">
    <location>
        <position position="271"/>
    </location>
    <ligand>
        <name>Zn(2+)</name>
        <dbReference type="ChEBI" id="CHEBI:29105"/>
    </ligand>
</feature>
<dbReference type="Pfam" id="PF03193">
    <property type="entry name" value="RsgA_GTPase"/>
    <property type="match status" value="1"/>
</dbReference>
<dbReference type="GO" id="GO:0005525">
    <property type="term" value="F:GTP binding"/>
    <property type="evidence" value="ECO:0007669"/>
    <property type="project" value="UniProtKB-UniRule"/>
</dbReference>
<dbReference type="InterPro" id="IPR012340">
    <property type="entry name" value="NA-bd_OB-fold"/>
</dbReference>
<dbReference type="EC" id="3.6.1.-" evidence="3"/>
<protein>
    <recommendedName>
        <fullName evidence="3">Small ribosomal subunit biogenesis GTPase RsgA</fullName>
        <ecNumber evidence="3">3.6.1.-</ecNumber>
    </recommendedName>
</protein>
<dbReference type="InterPro" id="IPR004881">
    <property type="entry name" value="Ribosome_biogen_GTPase_RsgA"/>
</dbReference>
<feature type="compositionally biased region" description="Basic and acidic residues" evidence="4">
    <location>
        <begin position="345"/>
        <end position="365"/>
    </location>
</feature>
<proteinExistence type="inferred from homology"/>
<dbReference type="PROSITE" id="PS50936">
    <property type="entry name" value="ENGC_GTPASE"/>
    <property type="match status" value="1"/>
</dbReference>
<feature type="region of interest" description="Disordered" evidence="4">
    <location>
        <begin position="314"/>
        <end position="365"/>
    </location>
</feature>
<dbReference type="InterPro" id="IPR030378">
    <property type="entry name" value="G_CP_dom"/>
</dbReference>
<dbReference type="GO" id="GO:0042274">
    <property type="term" value="P:ribosomal small subunit biogenesis"/>
    <property type="evidence" value="ECO:0007669"/>
    <property type="project" value="UniProtKB-UniRule"/>
</dbReference>
<dbReference type="NCBIfam" id="NF008932">
    <property type="entry name" value="PRK12289.1"/>
    <property type="match status" value="1"/>
</dbReference>
<keyword evidence="3" id="KW-0862">Zinc</keyword>
<dbReference type="AlphaFoldDB" id="A0A2W1JRP4"/>
<comment type="subunit">
    <text evidence="3">Monomer. Associates with 30S ribosomal subunit, binds 16S rRNA.</text>
</comment>
<keyword evidence="3" id="KW-0699">rRNA-binding</keyword>
<feature type="compositionally biased region" description="Basic residues" evidence="4">
    <location>
        <begin position="330"/>
        <end position="342"/>
    </location>
</feature>
<dbReference type="SUPFAM" id="SSF50249">
    <property type="entry name" value="Nucleic acid-binding proteins"/>
    <property type="match status" value="1"/>
</dbReference>
<dbReference type="EMBL" id="PQWO01000014">
    <property type="protein sequence ID" value="PZD71761.1"/>
    <property type="molecule type" value="Genomic_DNA"/>
</dbReference>
<keyword evidence="2 3" id="KW-0342">GTP-binding</keyword>
<comment type="caution">
    <text evidence="3">Lacks conserved residue(s) required for the propagation of feature annotation.</text>
</comment>
<evidence type="ECO:0000259" key="6">
    <source>
        <dbReference type="PROSITE" id="PS51721"/>
    </source>
</evidence>
<dbReference type="GO" id="GO:0003924">
    <property type="term" value="F:GTPase activity"/>
    <property type="evidence" value="ECO:0007669"/>
    <property type="project" value="UniProtKB-UniRule"/>
</dbReference>
<dbReference type="OrthoDB" id="9809485at2"/>
<dbReference type="GO" id="GO:0046872">
    <property type="term" value="F:metal ion binding"/>
    <property type="evidence" value="ECO:0007669"/>
    <property type="project" value="UniProtKB-KW"/>
</dbReference>
<evidence type="ECO:0000256" key="1">
    <source>
        <dbReference type="ARBA" id="ARBA00022741"/>
    </source>
</evidence>
<feature type="binding site" evidence="3">
    <location>
        <position position="277"/>
    </location>
    <ligand>
        <name>Zn(2+)</name>
        <dbReference type="ChEBI" id="CHEBI:29105"/>
    </ligand>
</feature>
<dbReference type="GO" id="GO:0019843">
    <property type="term" value="F:rRNA binding"/>
    <property type="evidence" value="ECO:0007669"/>
    <property type="project" value="UniProtKB-KW"/>
</dbReference>
<dbReference type="HAMAP" id="MF_01820">
    <property type="entry name" value="GTPase_RsgA"/>
    <property type="match status" value="1"/>
</dbReference>
<feature type="binding site" evidence="3">
    <location>
        <position position="269"/>
    </location>
    <ligand>
        <name>Zn(2+)</name>
        <dbReference type="ChEBI" id="CHEBI:29105"/>
    </ligand>
</feature>